<keyword evidence="4" id="KW-0472">Membrane</keyword>
<dbReference type="PROSITE" id="PS00041">
    <property type="entry name" value="HTH_ARAC_FAMILY_1"/>
    <property type="match status" value="1"/>
</dbReference>
<dbReference type="RefSeq" id="WP_415865690.1">
    <property type="nucleotide sequence ID" value="NZ_CP134537.1"/>
</dbReference>
<feature type="domain" description="HTH araC/xylS-type" evidence="5">
    <location>
        <begin position="123"/>
        <end position="234"/>
    </location>
</feature>
<keyword evidence="1" id="KW-0805">Transcription regulation</keyword>
<keyword evidence="2" id="KW-0238">DNA-binding</keyword>
<dbReference type="PANTHER" id="PTHR43280:SF2">
    <property type="entry name" value="HTH-TYPE TRANSCRIPTIONAL REGULATOR EXSA"/>
    <property type="match status" value="1"/>
</dbReference>
<evidence type="ECO:0000256" key="1">
    <source>
        <dbReference type="ARBA" id="ARBA00023015"/>
    </source>
</evidence>
<keyword evidence="3" id="KW-0804">Transcription</keyword>
<dbReference type="PROSITE" id="PS01124">
    <property type="entry name" value="HTH_ARAC_FAMILY_2"/>
    <property type="match status" value="1"/>
</dbReference>
<dbReference type="InterPro" id="IPR018060">
    <property type="entry name" value="HTH_AraC"/>
</dbReference>
<keyword evidence="4" id="KW-1133">Transmembrane helix</keyword>
<evidence type="ECO:0000256" key="4">
    <source>
        <dbReference type="SAM" id="Phobius"/>
    </source>
</evidence>
<gene>
    <name evidence="6" type="ORF">RHP51_19500</name>
</gene>
<protein>
    <submittedName>
        <fullName evidence="6">AraC family transcriptional regulator</fullName>
    </submittedName>
</protein>
<evidence type="ECO:0000259" key="5">
    <source>
        <dbReference type="PROSITE" id="PS01124"/>
    </source>
</evidence>
<dbReference type="Gene3D" id="1.10.10.60">
    <property type="entry name" value="Homeodomain-like"/>
    <property type="match status" value="1"/>
</dbReference>
<accession>A0ABY9XTC2</accession>
<evidence type="ECO:0000313" key="6">
    <source>
        <dbReference type="EMBL" id="WNH09171.1"/>
    </source>
</evidence>
<dbReference type="PANTHER" id="PTHR43280">
    <property type="entry name" value="ARAC-FAMILY TRANSCRIPTIONAL REGULATOR"/>
    <property type="match status" value="1"/>
</dbReference>
<organism evidence="6 7">
    <name type="scientific">Thalassobellus suaedae</name>
    <dbReference type="NCBI Taxonomy" id="3074124"/>
    <lineage>
        <taxon>Bacteria</taxon>
        <taxon>Pseudomonadati</taxon>
        <taxon>Bacteroidota</taxon>
        <taxon>Flavobacteriia</taxon>
        <taxon>Flavobacteriales</taxon>
        <taxon>Flavobacteriaceae</taxon>
        <taxon>Thalassobellus</taxon>
    </lineage>
</organism>
<name>A0ABY9XTC2_9FLAO</name>
<feature type="transmembrane region" description="Helical" evidence="4">
    <location>
        <begin position="54"/>
        <end position="73"/>
    </location>
</feature>
<dbReference type="SMART" id="SM00342">
    <property type="entry name" value="HTH_ARAC"/>
    <property type="match status" value="1"/>
</dbReference>
<sequence>MLINNTHFVLIKKWTIYLFSFNILTASMLLIAIYTEIINGNTISGKSMPLPILFFWLFIYFKILFTPEILYGIPILNKKILKFGSISEENNESSFSINDNWILDDNKTKSNNPDLKLQEKINSNIVSYIQEVDKLSYNNQIFRNPKTSISDVALKLCVPTSHMVYLFKYHSKISFHEYRTQSRIKDSINLIENDYLKLNTLESLAYKTGFASYNPFYIAFKKVTDLSPQDYLKSKNNLIYT</sequence>
<dbReference type="SUPFAM" id="SSF46689">
    <property type="entry name" value="Homeodomain-like"/>
    <property type="match status" value="1"/>
</dbReference>
<evidence type="ECO:0000256" key="3">
    <source>
        <dbReference type="ARBA" id="ARBA00023163"/>
    </source>
</evidence>
<feature type="transmembrane region" description="Helical" evidence="4">
    <location>
        <begin position="14"/>
        <end position="34"/>
    </location>
</feature>
<evidence type="ECO:0000313" key="7">
    <source>
        <dbReference type="Proteomes" id="UP001302806"/>
    </source>
</evidence>
<keyword evidence="4" id="KW-0812">Transmembrane</keyword>
<dbReference type="InterPro" id="IPR009057">
    <property type="entry name" value="Homeodomain-like_sf"/>
</dbReference>
<dbReference type="InterPro" id="IPR018062">
    <property type="entry name" value="HTH_AraC-typ_CS"/>
</dbReference>
<dbReference type="Proteomes" id="UP001302806">
    <property type="component" value="Chromosome"/>
</dbReference>
<evidence type="ECO:0000256" key="2">
    <source>
        <dbReference type="ARBA" id="ARBA00023125"/>
    </source>
</evidence>
<dbReference type="EMBL" id="CP134537">
    <property type="protein sequence ID" value="WNH09171.1"/>
    <property type="molecule type" value="Genomic_DNA"/>
</dbReference>
<dbReference type="Pfam" id="PF12833">
    <property type="entry name" value="HTH_18"/>
    <property type="match status" value="1"/>
</dbReference>
<proteinExistence type="predicted"/>
<reference evidence="6 7" key="1">
    <citation type="submission" date="2023-09" db="EMBL/GenBank/DDBJ databases">
        <title>Thalassobella suaedae gen. nov., sp. nov., a marine bacterium of the family Flavobacteriaceae isolated from a halophyte Suaeda japonica.</title>
        <authorList>
            <person name="Lee S.Y."/>
            <person name="Hwang C.Y."/>
        </authorList>
    </citation>
    <scope>NUCLEOTIDE SEQUENCE [LARGE SCALE GENOMIC DNA]</scope>
    <source>
        <strain evidence="6 7">HL-DH14</strain>
    </source>
</reference>